<evidence type="ECO:0000313" key="4">
    <source>
        <dbReference type="EMBL" id="OCB88277.1"/>
    </source>
</evidence>
<dbReference type="PANTHER" id="PTHR43539">
    <property type="entry name" value="FLAVIN-BINDING MONOOXYGENASE-LIKE PROTEIN (AFU_ORTHOLOGUE AFUA_4G09220)"/>
    <property type="match status" value="1"/>
</dbReference>
<evidence type="ECO:0000256" key="3">
    <source>
        <dbReference type="ARBA" id="ARBA00023002"/>
    </source>
</evidence>
<dbReference type="GO" id="GO:0004499">
    <property type="term" value="F:N,N-dimethylaniline monooxygenase activity"/>
    <property type="evidence" value="ECO:0007669"/>
    <property type="project" value="InterPro"/>
</dbReference>
<dbReference type="SUPFAM" id="SSF51905">
    <property type="entry name" value="FAD/NAD(P)-binding domain"/>
    <property type="match status" value="2"/>
</dbReference>
<keyword evidence="1" id="KW-0285">Flavoprotein</keyword>
<sequence>MDGAPSQLRQTALDWLSRFSGYLAAKDVGSIASLFLPEGWFRDSLVFTWDFRALEGPSKIASYLREVLPGTQVGPFVLDDKSGIPPSKFRAPDYSGREGIEFAFTFEAPVLKGRGIARLIPDDVGTFKAFTVYLEAVDIKGHEELGHELGLFEGHTKSWGEVKAQRHAAVEQDPQVLIIGGGQSGLQVAARFRQMDLRTIVIEKTARVGDNWRNRYPMLTLHTPRSHHHLLYAPFPRNWPTFTPRDKLVAWLEQYAESQDLVIWTSSTIKPGPTYDRSTGRWTVVVDRNGTEVVLHPNHIVLSAGLLGEPIIPKVPSAEVFKGTIIHASAYQGGHPFTDQRVLVVGAGNTSADVCQDLVVRGAKEVTMLQRSETVVVSAALKGQEWEVVFPEHTPSEVNDFRLAAMPLGQLRRILIKNNKKSTEFDREMHEGLQRKGFKLSDGPDGAGNKLLVFERAGGYWIDVGVAEMIIDGRVKIRNGIEIDHFTSNGIVFTDGSELEVDAVIFATGYYNIRHSMKKLFGDEVISKTKEVWGLNEEGELRGCYCRSGYPGLWYGVGDFYCGRYMSKQLAILIKSEELELTALKSLASIPSNELMEKVTV</sequence>
<evidence type="ECO:0000313" key="5">
    <source>
        <dbReference type="Proteomes" id="UP000757232"/>
    </source>
</evidence>
<protein>
    <submittedName>
        <fullName evidence="4">FAD/NAD-binding domain-containing protein</fullName>
    </submittedName>
</protein>
<dbReference type="InterPro" id="IPR050982">
    <property type="entry name" value="Auxin_biosynth/cation_transpt"/>
</dbReference>
<dbReference type="GO" id="GO:0050660">
    <property type="term" value="F:flavin adenine dinucleotide binding"/>
    <property type="evidence" value="ECO:0007669"/>
    <property type="project" value="InterPro"/>
</dbReference>
<dbReference type="Gene3D" id="3.50.50.60">
    <property type="entry name" value="FAD/NAD(P)-binding domain"/>
    <property type="match status" value="1"/>
</dbReference>
<organism evidence="4 5">
    <name type="scientific">Sanghuangporus baumii</name>
    <name type="common">Phellinus baumii</name>
    <dbReference type="NCBI Taxonomy" id="108892"/>
    <lineage>
        <taxon>Eukaryota</taxon>
        <taxon>Fungi</taxon>
        <taxon>Dikarya</taxon>
        <taxon>Basidiomycota</taxon>
        <taxon>Agaricomycotina</taxon>
        <taxon>Agaricomycetes</taxon>
        <taxon>Hymenochaetales</taxon>
        <taxon>Hymenochaetaceae</taxon>
        <taxon>Sanghuangporus</taxon>
    </lineage>
</organism>
<reference evidence="4" key="1">
    <citation type="submission" date="2016-06" db="EMBL/GenBank/DDBJ databases">
        <title>Draft Genome sequence of the fungus Inonotus baumii.</title>
        <authorList>
            <person name="Zhu H."/>
            <person name="Lin W."/>
        </authorList>
    </citation>
    <scope>NUCLEOTIDE SEQUENCE</scope>
    <source>
        <strain evidence="4">821</strain>
    </source>
</reference>
<accession>A0A9Q5N4Z7</accession>
<dbReference type="EMBL" id="LNZH02000181">
    <property type="protein sequence ID" value="OCB88277.1"/>
    <property type="molecule type" value="Genomic_DNA"/>
</dbReference>
<dbReference type="Proteomes" id="UP000757232">
    <property type="component" value="Unassembled WGS sequence"/>
</dbReference>
<dbReference type="AlphaFoldDB" id="A0A9Q5N4Z7"/>
<dbReference type="GO" id="GO:0050661">
    <property type="term" value="F:NADP binding"/>
    <property type="evidence" value="ECO:0007669"/>
    <property type="project" value="InterPro"/>
</dbReference>
<name>A0A9Q5N4Z7_SANBA</name>
<dbReference type="PANTHER" id="PTHR43539:SF68">
    <property type="entry name" value="FLAVIN-BINDING MONOOXYGENASE-LIKE PROTEIN (AFU_ORTHOLOGUE AFUA_4G09220)"/>
    <property type="match status" value="1"/>
</dbReference>
<keyword evidence="3" id="KW-0560">Oxidoreductase</keyword>
<dbReference type="InterPro" id="IPR020946">
    <property type="entry name" value="Flavin_mOase-like"/>
</dbReference>
<keyword evidence="5" id="KW-1185">Reference proteome</keyword>
<keyword evidence="2" id="KW-0274">FAD</keyword>
<comment type="caution">
    <text evidence="4">The sequence shown here is derived from an EMBL/GenBank/DDBJ whole genome shotgun (WGS) entry which is preliminary data.</text>
</comment>
<dbReference type="InterPro" id="IPR036188">
    <property type="entry name" value="FAD/NAD-bd_sf"/>
</dbReference>
<evidence type="ECO:0000256" key="1">
    <source>
        <dbReference type="ARBA" id="ARBA00022630"/>
    </source>
</evidence>
<dbReference type="Pfam" id="PF00743">
    <property type="entry name" value="FMO-like"/>
    <property type="match status" value="1"/>
</dbReference>
<gene>
    <name evidence="4" type="ORF">A7U60_g4578</name>
</gene>
<evidence type="ECO:0000256" key="2">
    <source>
        <dbReference type="ARBA" id="ARBA00022827"/>
    </source>
</evidence>
<proteinExistence type="predicted"/>
<dbReference type="OrthoDB" id="74360at2759"/>